<sequence>MDQNHVSALRGKHEALDRKISEEESRPSPDTILIHSLKKEKLRLKEEMLAEA</sequence>
<evidence type="ECO:0000256" key="1">
    <source>
        <dbReference type="SAM" id="MobiDB-lite"/>
    </source>
</evidence>
<dbReference type="AlphaFoldDB" id="A0A1N6H8N8"/>
<dbReference type="Pfam" id="PF04325">
    <property type="entry name" value="DUF465"/>
    <property type="match status" value="1"/>
</dbReference>
<evidence type="ECO:0008006" key="4">
    <source>
        <dbReference type="Google" id="ProtNLM"/>
    </source>
</evidence>
<organism evidence="2 3">
    <name type="scientific">Parasphingorhabdus marina DSM 22363</name>
    <dbReference type="NCBI Taxonomy" id="1123272"/>
    <lineage>
        <taxon>Bacteria</taxon>
        <taxon>Pseudomonadati</taxon>
        <taxon>Pseudomonadota</taxon>
        <taxon>Alphaproteobacteria</taxon>
        <taxon>Sphingomonadales</taxon>
        <taxon>Sphingomonadaceae</taxon>
        <taxon>Parasphingorhabdus</taxon>
    </lineage>
</organism>
<proteinExistence type="predicted"/>
<accession>A0A1N6H8N8</accession>
<reference evidence="3" key="1">
    <citation type="submission" date="2016-11" db="EMBL/GenBank/DDBJ databases">
        <authorList>
            <person name="Varghese N."/>
            <person name="Submissions S."/>
        </authorList>
    </citation>
    <scope>NUCLEOTIDE SEQUENCE [LARGE SCALE GENOMIC DNA]</scope>
    <source>
        <strain evidence="3">DSM 22363</strain>
    </source>
</reference>
<dbReference type="InterPro" id="IPR007420">
    <property type="entry name" value="DUF465"/>
</dbReference>
<name>A0A1N6H8N8_9SPHN</name>
<dbReference type="EMBL" id="FSQW01000002">
    <property type="protein sequence ID" value="SIO16181.1"/>
    <property type="molecule type" value="Genomic_DNA"/>
</dbReference>
<dbReference type="Proteomes" id="UP000185192">
    <property type="component" value="Unassembled WGS sequence"/>
</dbReference>
<protein>
    <recommendedName>
        <fullName evidence="4">DUF465 domain-containing protein</fullName>
    </recommendedName>
</protein>
<dbReference type="Gene3D" id="6.10.280.50">
    <property type="match status" value="1"/>
</dbReference>
<evidence type="ECO:0000313" key="3">
    <source>
        <dbReference type="Proteomes" id="UP000185192"/>
    </source>
</evidence>
<dbReference type="OrthoDB" id="7392037at2"/>
<feature type="region of interest" description="Disordered" evidence="1">
    <location>
        <begin position="1"/>
        <end position="28"/>
    </location>
</feature>
<keyword evidence="3" id="KW-1185">Reference proteome</keyword>
<dbReference type="STRING" id="1123272.SAMN02745824_3183"/>
<gene>
    <name evidence="2" type="ORF">SAMN02745824_3183</name>
</gene>
<dbReference type="RefSeq" id="WP_074206093.1">
    <property type="nucleotide sequence ID" value="NZ_FSQW01000002.1"/>
</dbReference>
<feature type="compositionally biased region" description="Basic and acidic residues" evidence="1">
    <location>
        <begin position="11"/>
        <end position="27"/>
    </location>
</feature>
<dbReference type="InterPro" id="IPR038444">
    <property type="entry name" value="DUF465_sf"/>
</dbReference>
<evidence type="ECO:0000313" key="2">
    <source>
        <dbReference type="EMBL" id="SIO16181.1"/>
    </source>
</evidence>